<dbReference type="OrthoDB" id="9801641at2"/>
<keyword evidence="7 9" id="KW-0547">Nucleotide-binding</keyword>
<dbReference type="InterPro" id="IPR001518">
    <property type="entry name" value="Arginosuc_synth"/>
</dbReference>
<feature type="binding site" evidence="9">
    <location>
        <position position="122"/>
    </location>
    <ligand>
        <name>ATP</name>
        <dbReference type="ChEBI" id="CHEBI:30616"/>
    </ligand>
</feature>
<feature type="binding site" evidence="9">
    <location>
        <position position="132"/>
    </location>
    <ligand>
        <name>L-citrulline</name>
        <dbReference type="ChEBI" id="CHEBI:57743"/>
    </ligand>
</feature>
<dbReference type="PANTHER" id="PTHR11587">
    <property type="entry name" value="ARGININOSUCCINATE SYNTHASE"/>
    <property type="match status" value="1"/>
</dbReference>
<evidence type="ECO:0000256" key="6">
    <source>
        <dbReference type="ARBA" id="ARBA00022605"/>
    </source>
</evidence>
<feature type="binding site" evidence="9">
    <location>
        <position position="181"/>
    </location>
    <ligand>
        <name>L-citrulline</name>
        <dbReference type="ChEBI" id="CHEBI:57743"/>
    </ligand>
</feature>
<evidence type="ECO:0000259" key="11">
    <source>
        <dbReference type="Pfam" id="PF20979"/>
    </source>
</evidence>
<dbReference type="Gene3D" id="1.20.5.470">
    <property type="entry name" value="Single helix bin"/>
    <property type="match status" value="1"/>
</dbReference>
<dbReference type="GO" id="GO:0004055">
    <property type="term" value="F:argininosuccinate synthase activity"/>
    <property type="evidence" value="ECO:0007669"/>
    <property type="project" value="UniProtKB-UniRule"/>
</dbReference>
<dbReference type="RefSeq" id="WP_075472284.1">
    <property type="nucleotide sequence ID" value="NZ_LN890285.1"/>
</dbReference>
<gene>
    <name evidence="9 12" type="primary">argG</name>
    <name evidence="12" type="ORF">BTSPAZIEG_0030</name>
</gene>
<dbReference type="GO" id="GO:0000050">
    <property type="term" value="P:urea cycle"/>
    <property type="evidence" value="ECO:0007669"/>
    <property type="project" value="TreeGrafter"/>
</dbReference>
<feature type="binding site" evidence="9">
    <location>
        <position position="190"/>
    </location>
    <ligand>
        <name>L-citrulline</name>
        <dbReference type="ChEBI" id="CHEBI:57743"/>
    </ligand>
</feature>
<dbReference type="GO" id="GO:0006526">
    <property type="term" value="P:L-arginine biosynthetic process"/>
    <property type="evidence" value="ECO:0007669"/>
    <property type="project" value="UniProtKB-UniRule"/>
</dbReference>
<feature type="binding site" evidence="9">
    <location>
        <position position="40"/>
    </location>
    <ligand>
        <name>ATP</name>
        <dbReference type="ChEBI" id="CHEBI:30616"/>
    </ligand>
</feature>
<dbReference type="NCBIfam" id="NF001770">
    <property type="entry name" value="PRK00509.1"/>
    <property type="match status" value="1"/>
</dbReference>
<comment type="similarity">
    <text evidence="9">Belongs to the argininosuccinate synthase family. Type 1 subfamily.</text>
</comment>
<accession>A0A160SVP9</accession>
<feature type="domain" description="Arginosuccinate synthase-like N-terminal" evidence="10">
    <location>
        <begin position="10"/>
        <end position="170"/>
    </location>
</feature>
<dbReference type="NCBIfam" id="TIGR00032">
    <property type="entry name" value="argG"/>
    <property type="match status" value="1"/>
</dbReference>
<comment type="catalytic activity">
    <reaction evidence="9">
        <text>L-citrulline + L-aspartate + ATP = 2-(N(omega)-L-arginino)succinate + AMP + diphosphate + H(+)</text>
        <dbReference type="Rhea" id="RHEA:10932"/>
        <dbReference type="ChEBI" id="CHEBI:15378"/>
        <dbReference type="ChEBI" id="CHEBI:29991"/>
        <dbReference type="ChEBI" id="CHEBI:30616"/>
        <dbReference type="ChEBI" id="CHEBI:33019"/>
        <dbReference type="ChEBI" id="CHEBI:57472"/>
        <dbReference type="ChEBI" id="CHEBI:57743"/>
        <dbReference type="ChEBI" id="CHEBI:456215"/>
        <dbReference type="EC" id="6.3.4.5"/>
    </reaction>
</comment>
<keyword evidence="6 9" id="KW-0028">Amino-acid biosynthesis</keyword>
<dbReference type="Gene3D" id="3.90.1260.10">
    <property type="entry name" value="Argininosuccinate synthetase, chain A, domain 2"/>
    <property type="match status" value="1"/>
</dbReference>
<dbReference type="PROSITE" id="PS00565">
    <property type="entry name" value="ARGININOSUCCIN_SYN_2"/>
    <property type="match status" value="1"/>
</dbReference>
<evidence type="ECO:0000256" key="9">
    <source>
        <dbReference type="HAMAP-Rule" id="MF_00005"/>
    </source>
</evidence>
<comment type="caution">
    <text evidence="9">Lacks conserved residue(s) required for the propagation of feature annotation.</text>
</comment>
<dbReference type="GO" id="GO:0005524">
    <property type="term" value="F:ATP binding"/>
    <property type="evidence" value="ECO:0007669"/>
    <property type="project" value="UniProtKB-UniRule"/>
</dbReference>
<dbReference type="Pfam" id="PF00764">
    <property type="entry name" value="Arginosuc_synth"/>
    <property type="match status" value="1"/>
</dbReference>
<feature type="domain" description="Arginosuccinate synthase C-terminal" evidence="11">
    <location>
        <begin position="180"/>
        <end position="396"/>
    </location>
</feature>
<keyword evidence="9" id="KW-0963">Cytoplasm</keyword>
<evidence type="ECO:0000256" key="7">
    <source>
        <dbReference type="ARBA" id="ARBA00022741"/>
    </source>
</evidence>
<dbReference type="FunFam" id="3.90.1260.10:FF:000007">
    <property type="entry name" value="Argininosuccinate synthase"/>
    <property type="match status" value="1"/>
</dbReference>
<evidence type="ECO:0000256" key="8">
    <source>
        <dbReference type="ARBA" id="ARBA00022840"/>
    </source>
</evidence>
<evidence type="ECO:0000256" key="1">
    <source>
        <dbReference type="ARBA" id="ARBA00004967"/>
    </source>
</evidence>
<dbReference type="EMBL" id="LN890285">
    <property type="protein sequence ID" value="CUR53017.1"/>
    <property type="molecule type" value="Genomic_DNA"/>
</dbReference>
<protein>
    <recommendedName>
        <fullName evidence="3 9">Argininosuccinate synthase</fullName>
        <ecNumber evidence="3 9">6.3.4.5</ecNumber>
    </recommendedName>
    <alternativeName>
        <fullName evidence="9">Citrulline--aspartate ligase</fullName>
    </alternativeName>
</protein>
<dbReference type="GO" id="GO:0005737">
    <property type="term" value="C:cytoplasm"/>
    <property type="evidence" value="ECO:0007669"/>
    <property type="project" value="UniProtKB-SubCell"/>
</dbReference>
<dbReference type="InterPro" id="IPR024074">
    <property type="entry name" value="AS_cat/multimer_dom_body"/>
</dbReference>
<keyword evidence="8 9" id="KW-0067">ATP-binding</keyword>
<dbReference type="InterPro" id="IPR014729">
    <property type="entry name" value="Rossmann-like_a/b/a_fold"/>
</dbReference>
<keyword evidence="4 9" id="KW-0055">Arginine biosynthesis</keyword>
<comment type="subunit">
    <text evidence="2 9">Homotetramer.</text>
</comment>
<dbReference type="InterPro" id="IPR048267">
    <property type="entry name" value="Arginosuc_syn_N"/>
</dbReference>
<evidence type="ECO:0000256" key="5">
    <source>
        <dbReference type="ARBA" id="ARBA00022598"/>
    </source>
</evidence>
<dbReference type="FunFam" id="3.40.50.620:FF:000019">
    <property type="entry name" value="Argininosuccinate synthase"/>
    <property type="match status" value="1"/>
</dbReference>
<comment type="subcellular location">
    <subcellularLocation>
        <location evidence="9">Cytoplasm</location>
    </subcellularLocation>
</comment>
<dbReference type="PROSITE" id="PS00564">
    <property type="entry name" value="ARGININOSUCCIN_SYN_1"/>
    <property type="match status" value="1"/>
</dbReference>
<evidence type="ECO:0000256" key="3">
    <source>
        <dbReference type="ARBA" id="ARBA00012286"/>
    </source>
</evidence>
<sequence length="406" mass="46260">MNKIYKKNTIVLAYSGGLDTSAIIPWLQETYNFNIVAFVADIGQSRKDLYDIEKKAINSGAYACHIEDLRNTFVENFVFPMLSIGAMYEGKYLLGTAISRPLIAQAQIQFAKKIHSIGVCHGATGKGNDQVRFEMAYATLAPDLKILAPWREWKFRSREDLLNYLKEKKIFTTVNSKKIYSKDENVFHISTEGGVLENTWNSSNKHCWSWTQSPQKAPDVPERIVLHLYKGRVVKINDETFSPYKCLKKLNKIGAKHAVGRIDIVENRLIGLKSRGCYETPGGTIIFYALRALEELILDHDSYTWKHIVALKMSTVIYNGQWFTPLRDALQNSSKVFSDLITGKVLIELYKGTINVLKKQSPNTLYISEYSTFGKDSVYNQKDAHGFIQLFSLSSRLRALSHNFKK</sequence>
<dbReference type="Proteomes" id="UP000243633">
    <property type="component" value="Chromosome 1"/>
</dbReference>
<dbReference type="GO" id="GO:0000053">
    <property type="term" value="P:argininosuccinate metabolic process"/>
    <property type="evidence" value="ECO:0007669"/>
    <property type="project" value="TreeGrafter"/>
</dbReference>
<dbReference type="InterPro" id="IPR048268">
    <property type="entry name" value="Arginosuc_syn_C"/>
</dbReference>
<feature type="binding site" evidence="9">
    <location>
        <position position="92"/>
    </location>
    <ligand>
        <name>L-citrulline</name>
        <dbReference type="ChEBI" id="CHEBI:57743"/>
    </ligand>
</feature>
<dbReference type="PANTHER" id="PTHR11587:SF2">
    <property type="entry name" value="ARGININOSUCCINATE SYNTHASE"/>
    <property type="match status" value="1"/>
</dbReference>
<dbReference type="InterPro" id="IPR018223">
    <property type="entry name" value="Arginosuc_synth_CS"/>
</dbReference>
<feature type="binding site" evidence="9">
    <location>
        <position position="129"/>
    </location>
    <ligand>
        <name>L-aspartate</name>
        <dbReference type="ChEBI" id="CHEBI:29991"/>
    </ligand>
</feature>
<feature type="binding site" evidence="9">
    <location>
        <begin position="13"/>
        <end position="21"/>
    </location>
    <ligand>
        <name>ATP</name>
        <dbReference type="ChEBI" id="CHEBI:30616"/>
    </ligand>
</feature>
<dbReference type="InterPro" id="IPR023434">
    <property type="entry name" value="Arginosuc_synth_type_1_subfam"/>
</dbReference>
<proteinExistence type="inferred from homology"/>
<evidence type="ECO:0000313" key="13">
    <source>
        <dbReference type="Proteomes" id="UP000243633"/>
    </source>
</evidence>
<name>A0A160SVP9_BUCTT</name>
<dbReference type="EC" id="6.3.4.5" evidence="3 9"/>
<dbReference type="SUPFAM" id="SSF52402">
    <property type="entry name" value="Adenine nucleotide alpha hydrolases-like"/>
    <property type="match status" value="1"/>
</dbReference>
<dbReference type="STRING" id="98804.BTSPAZIEG_0030"/>
<feature type="binding site" evidence="9">
    <location>
        <position position="124"/>
    </location>
    <ligand>
        <name>L-aspartate</name>
        <dbReference type="ChEBI" id="CHEBI:29991"/>
    </ligand>
</feature>
<keyword evidence="5 9" id="KW-0436">Ligase</keyword>
<keyword evidence="13" id="KW-1185">Reference proteome</keyword>
<dbReference type="CDD" id="cd01999">
    <property type="entry name" value="ASS"/>
    <property type="match status" value="1"/>
</dbReference>
<dbReference type="HAMAP" id="MF_00005">
    <property type="entry name" value="Arg_succ_synth_type1"/>
    <property type="match status" value="1"/>
</dbReference>
<dbReference type="Gene3D" id="3.40.50.620">
    <property type="entry name" value="HUPs"/>
    <property type="match status" value="1"/>
</dbReference>
<feature type="binding site" evidence="9">
    <location>
        <position position="128"/>
    </location>
    <ligand>
        <name>L-aspartate</name>
        <dbReference type="ChEBI" id="CHEBI:29991"/>
    </ligand>
</feature>
<organism evidence="12 13">
    <name type="scientific">Buchnera aphidicola subsp. Tuberolachnus salignus</name>
    <dbReference type="NCBI Taxonomy" id="98804"/>
    <lineage>
        <taxon>Bacteria</taxon>
        <taxon>Pseudomonadati</taxon>
        <taxon>Pseudomonadota</taxon>
        <taxon>Gammaproteobacteria</taxon>
        <taxon>Enterobacterales</taxon>
        <taxon>Erwiniaceae</taxon>
        <taxon>Buchnera</taxon>
    </lineage>
</organism>
<dbReference type="AlphaFoldDB" id="A0A160SVP9"/>
<dbReference type="SUPFAM" id="SSF69864">
    <property type="entry name" value="Argininosuccinate synthetase, C-terminal domain"/>
    <property type="match status" value="1"/>
</dbReference>
<evidence type="ECO:0000256" key="4">
    <source>
        <dbReference type="ARBA" id="ARBA00022571"/>
    </source>
</evidence>
<comment type="pathway">
    <text evidence="1 9">Amino-acid biosynthesis; L-arginine biosynthesis; L-arginine from L-ornithine and carbamoyl phosphate: step 2/3.</text>
</comment>
<evidence type="ECO:0000256" key="2">
    <source>
        <dbReference type="ARBA" id="ARBA00011881"/>
    </source>
</evidence>
<dbReference type="PATRIC" id="fig|98804.3.peg.25"/>
<evidence type="ECO:0000259" key="10">
    <source>
        <dbReference type="Pfam" id="PF00764"/>
    </source>
</evidence>
<reference evidence="13" key="1">
    <citation type="submission" date="2015-10" db="EMBL/GenBank/DDBJ databases">
        <authorList>
            <person name="Manzano-Marin A."/>
            <person name="Manzano-Marin A."/>
        </authorList>
    </citation>
    <scope>NUCLEOTIDE SEQUENCE [LARGE SCALE GENOMIC DNA]</scope>
    <source>
        <strain evidence="13">BTs</strain>
    </source>
</reference>
<feature type="binding site" evidence="9">
    <location>
        <position position="128"/>
    </location>
    <ligand>
        <name>L-citrulline</name>
        <dbReference type="ChEBI" id="CHEBI:57743"/>
    </ligand>
</feature>
<feature type="binding site" evidence="9">
    <location>
        <position position="278"/>
    </location>
    <ligand>
        <name>L-citrulline</name>
        <dbReference type="ChEBI" id="CHEBI:57743"/>
    </ligand>
</feature>
<dbReference type="UniPathway" id="UPA00068">
    <property type="reaction ID" value="UER00113"/>
</dbReference>
<dbReference type="Pfam" id="PF20979">
    <property type="entry name" value="Arginosuc_syn_C"/>
    <property type="match status" value="1"/>
</dbReference>
<evidence type="ECO:0000313" key="12">
    <source>
        <dbReference type="EMBL" id="CUR53017.1"/>
    </source>
</evidence>
<feature type="binding site" evidence="9">
    <location>
        <position position="266"/>
    </location>
    <ligand>
        <name>L-citrulline</name>
        <dbReference type="ChEBI" id="CHEBI:57743"/>
    </ligand>
</feature>